<feature type="domain" description="EamA" evidence="7">
    <location>
        <begin position="201"/>
        <end position="327"/>
    </location>
</feature>
<evidence type="ECO:0000256" key="1">
    <source>
        <dbReference type="ARBA" id="ARBA00004651"/>
    </source>
</evidence>
<evidence type="ECO:0000256" key="2">
    <source>
        <dbReference type="ARBA" id="ARBA00022475"/>
    </source>
</evidence>
<name>A0A1F4W1V0_UNCKA</name>
<dbReference type="Proteomes" id="UP000176614">
    <property type="component" value="Unassembled WGS sequence"/>
</dbReference>
<feature type="transmembrane region" description="Helical" evidence="6">
    <location>
        <begin position="102"/>
        <end position="121"/>
    </location>
</feature>
<feature type="transmembrane region" description="Helical" evidence="6">
    <location>
        <begin position="217"/>
        <end position="236"/>
    </location>
</feature>
<feature type="transmembrane region" description="Helical" evidence="6">
    <location>
        <begin position="256"/>
        <end position="275"/>
    </location>
</feature>
<reference evidence="8 9" key="1">
    <citation type="journal article" date="2016" name="Nat. Commun.">
        <title>Thousands of microbial genomes shed light on interconnected biogeochemical processes in an aquifer system.</title>
        <authorList>
            <person name="Anantharaman K."/>
            <person name="Brown C.T."/>
            <person name="Hug L.A."/>
            <person name="Sharon I."/>
            <person name="Castelle C.J."/>
            <person name="Probst A.J."/>
            <person name="Thomas B.C."/>
            <person name="Singh A."/>
            <person name="Wilkins M.J."/>
            <person name="Karaoz U."/>
            <person name="Brodie E.L."/>
            <person name="Williams K.H."/>
            <person name="Hubbard S.S."/>
            <person name="Banfield J.F."/>
        </authorList>
    </citation>
    <scope>NUCLEOTIDE SEQUENCE [LARGE SCALE GENOMIC DNA]</scope>
</reference>
<protein>
    <recommendedName>
        <fullName evidence="7">EamA domain-containing protein</fullName>
    </recommendedName>
</protein>
<feature type="transmembrane region" description="Helical" evidence="6">
    <location>
        <begin position="166"/>
        <end position="185"/>
    </location>
</feature>
<evidence type="ECO:0000313" key="8">
    <source>
        <dbReference type="EMBL" id="OGC63371.1"/>
    </source>
</evidence>
<gene>
    <name evidence="8" type="ORF">A2264_01410</name>
</gene>
<dbReference type="PANTHER" id="PTHR32322">
    <property type="entry name" value="INNER MEMBRANE TRANSPORTER"/>
    <property type="match status" value="1"/>
</dbReference>
<evidence type="ECO:0000259" key="7">
    <source>
        <dbReference type="Pfam" id="PF00892"/>
    </source>
</evidence>
<evidence type="ECO:0000256" key="4">
    <source>
        <dbReference type="ARBA" id="ARBA00022989"/>
    </source>
</evidence>
<dbReference type="InterPro" id="IPR050638">
    <property type="entry name" value="AA-Vitamin_Transporters"/>
</dbReference>
<keyword evidence="3 6" id="KW-0812">Transmembrane</keyword>
<accession>A0A1F4W1V0</accession>
<keyword evidence="2" id="KW-1003">Cell membrane</keyword>
<evidence type="ECO:0000256" key="6">
    <source>
        <dbReference type="SAM" id="Phobius"/>
    </source>
</evidence>
<feature type="transmembrane region" description="Helical" evidence="6">
    <location>
        <begin position="45"/>
        <end position="65"/>
    </location>
</feature>
<evidence type="ECO:0000256" key="3">
    <source>
        <dbReference type="ARBA" id="ARBA00022692"/>
    </source>
</evidence>
<dbReference type="PANTHER" id="PTHR32322:SF18">
    <property type="entry name" value="S-ADENOSYLMETHIONINE_S-ADENOSYLHOMOCYSTEINE TRANSPORTER"/>
    <property type="match status" value="1"/>
</dbReference>
<feature type="transmembrane region" description="Helical" evidence="6">
    <location>
        <begin position="133"/>
        <end position="154"/>
    </location>
</feature>
<proteinExistence type="predicted"/>
<dbReference type="GO" id="GO:0005886">
    <property type="term" value="C:plasma membrane"/>
    <property type="evidence" value="ECO:0007669"/>
    <property type="project" value="UniProtKB-SubCell"/>
</dbReference>
<evidence type="ECO:0000313" key="9">
    <source>
        <dbReference type="Proteomes" id="UP000176614"/>
    </source>
</evidence>
<keyword evidence="4 6" id="KW-1133">Transmembrane helix</keyword>
<dbReference type="EMBL" id="MEVT01000006">
    <property type="protein sequence ID" value="OGC63371.1"/>
    <property type="molecule type" value="Genomic_DNA"/>
</dbReference>
<comment type="subcellular location">
    <subcellularLocation>
        <location evidence="1">Cell membrane</location>
        <topology evidence="1">Multi-pass membrane protein</topology>
    </subcellularLocation>
</comment>
<comment type="caution">
    <text evidence="8">The sequence shown here is derived from an EMBL/GenBank/DDBJ whole genome shotgun (WGS) entry which is preliminary data.</text>
</comment>
<dbReference type="Pfam" id="PF00892">
    <property type="entry name" value="EamA"/>
    <property type="match status" value="2"/>
</dbReference>
<dbReference type="SUPFAM" id="SSF103481">
    <property type="entry name" value="Multidrug resistance efflux transporter EmrE"/>
    <property type="match status" value="2"/>
</dbReference>
<sequence>MPKTMSTNRISHSVLSAHLALISASVIWGIAGPVIKYTLAYIPPATFLFVRMLIVCVLVLPFLIIELKRTPINTKDYVNFFLLGLFSQTQLIIVYLSYKYTTAIDIGIIGISGTIITMYLGHYFYNERIDRKVAVGASLAAIGTLAVILEPLVTGNRANVNPSFRIVGNLLAFISVVAWSFYLLWSKLSMGERSGLLKKTLSFVHIKPMTKVYSPTLIVYITFFVGLATVLPFAVLEYFGFFGETNFYLGFIDPKGIAGILYMALLSSVVAYLAIQWGLQKAHVRDTAVYGYLSTLITFPAAYLLLGEVPSKIAILAMLIIFSGVAIAQYDSILYTNKDN</sequence>
<feature type="transmembrane region" description="Helical" evidence="6">
    <location>
        <begin position="312"/>
        <end position="330"/>
    </location>
</feature>
<organism evidence="8 9">
    <name type="scientific">candidate division WWE3 bacterium RIFOXYA2_FULL_46_9</name>
    <dbReference type="NCBI Taxonomy" id="1802636"/>
    <lineage>
        <taxon>Bacteria</taxon>
        <taxon>Katanobacteria</taxon>
    </lineage>
</organism>
<keyword evidence="5 6" id="KW-0472">Membrane</keyword>
<dbReference type="AlphaFoldDB" id="A0A1F4W1V0"/>
<feature type="domain" description="EamA" evidence="7">
    <location>
        <begin position="16"/>
        <end position="148"/>
    </location>
</feature>
<dbReference type="InterPro" id="IPR000620">
    <property type="entry name" value="EamA_dom"/>
</dbReference>
<dbReference type="InterPro" id="IPR037185">
    <property type="entry name" value="EmrE-like"/>
</dbReference>
<feature type="transmembrane region" description="Helical" evidence="6">
    <location>
        <begin position="287"/>
        <end position="306"/>
    </location>
</feature>
<feature type="transmembrane region" description="Helical" evidence="6">
    <location>
        <begin position="77"/>
        <end position="96"/>
    </location>
</feature>
<evidence type="ECO:0000256" key="5">
    <source>
        <dbReference type="ARBA" id="ARBA00023136"/>
    </source>
</evidence>